<dbReference type="SUPFAM" id="SSF53474">
    <property type="entry name" value="alpha/beta-Hydrolases"/>
    <property type="match status" value="1"/>
</dbReference>
<dbReference type="InterPro" id="IPR000801">
    <property type="entry name" value="Esterase-like"/>
</dbReference>
<name>A0A3B0V8J7_9ZZZZ</name>
<dbReference type="Gene3D" id="3.40.50.1820">
    <property type="entry name" value="alpha/beta hydrolase"/>
    <property type="match status" value="1"/>
</dbReference>
<dbReference type="InterPro" id="IPR029058">
    <property type="entry name" value="AB_hydrolase_fold"/>
</dbReference>
<dbReference type="AlphaFoldDB" id="A0A3B0V8J7"/>
<dbReference type="PANTHER" id="PTHR48098">
    <property type="entry name" value="ENTEROCHELIN ESTERASE-RELATED"/>
    <property type="match status" value="1"/>
</dbReference>
<accession>A0A3B0V8J7</accession>
<dbReference type="Pfam" id="PF00756">
    <property type="entry name" value="Esterase"/>
    <property type="match status" value="1"/>
</dbReference>
<protein>
    <submittedName>
        <fullName evidence="1">Putative esterase</fullName>
    </submittedName>
</protein>
<dbReference type="GO" id="GO:0016747">
    <property type="term" value="F:acyltransferase activity, transferring groups other than amino-acyl groups"/>
    <property type="evidence" value="ECO:0007669"/>
    <property type="project" value="TreeGrafter"/>
</dbReference>
<dbReference type="PANTHER" id="PTHR48098:SF1">
    <property type="entry name" value="DIACYLGLYCEROL ACYLTRANSFERASE_MYCOLYLTRANSFERASE AG85A"/>
    <property type="match status" value="1"/>
</dbReference>
<proteinExistence type="predicted"/>
<dbReference type="EMBL" id="UOEU01000569">
    <property type="protein sequence ID" value="VAW35082.1"/>
    <property type="molecule type" value="Genomic_DNA"/>
</dbReference>
<evidence type="ECO:0000313" key="1">
    <source>
        <dbReference type="EMBL" id="VAW35082.1"/>
    </source>
</evidence>
<dbReference type="InterPro" id="IPR050583">
    <property type="entry name" value="Mycobacterial_A85_antigen"/>
</dbReference>
<gene>
    <name evidence="1" type="ORF">MNBD_CHLOROFLEXI01-575</name>
</gene>
<organism evidence="1">
    <name type="scientific">hydrothermal vent metagenome</name>
    <dbReference type="NCBI Taxonomy" id="652676"/>
    <lineage>
        <taxon>unclassified sequences</taxon>
        <taxon>metagenomes</taxon>
        <taxon>ecological metagenomes</taxon>
    </lineage>
</organism>
<reference evidence="1" key="1">
    <citation type="submission" date="2018-06" db="EMBL/GenBank/DDBJ databases">
        <authorList>
            <person name="Zhirakovskaya E."/>
        </authorList>
    </citation>
    <scope>NUCLEOTIDE SEQUENCE</scope>
</reference>
<sequence>MTKLKKQHYFGLFILFGLFTAVFITISQPVQAGFVQNEGNYWNRGNLTLPSNGDGNIEHCTVESSNLKTPNNVVGFNVYTPPSYSSGSQSYPVVYLLHGLNGQEYNYFSYFSNSTFFNSGSGSLPSLIDNGLADEAIIVFVNGGAQSFYNDWSDSTTYGPSSSFPIQSESVIMEDVIPFVDANFRTVPNRNGRAVEGFSMGGRGAIKLAFNNPDQFCSAISYAGAAYEEIPGSAVGNPYIGPHEPSNTISTITANNAATIQANGLQIRLVDGVNDGAAGQGGGSPTLSSQLTDLGIPHEFVASQSDVNGHNWAQYHQATGNEGLDFHFSCFAAAKSSIPASGILGGADIFSYLPYVTTSDQVPVPTPTPSPNPGSCN</sequence>